<reference evidence="2" key="1">
    <citation type="submission" date="2023-07" db="EMBL/GenBank/DDBJ databases">
        <title>Two novel species in the genus Flavivirga.</title>
        <authorList>
            <person name="Kwon K."/>
        </authorList>
    </citation>
    <scope>NUCLEOTIDE SEQUENCE</scope>
    <source>
        <strain evidence="2">KCTC 52353</strain>
    </source>
</reference>
<dbReference type="Proteomes" id="UP001176883">
    <property type="component" value="Unassembled WGS sequence"/>
</dbReference>
<evidence type="ECO:0000256" key="1">
    <source>
        <dbReference type="SAM" id="SignalP"/>
    </source>
</evidence>
<sequence length="497" mass="57611">MKTKIVITFLLLTSHIFAQEQVKQDNKETFYIIGDNQPISSDSLYSTETQKKIVLDAFNAESQSKLGKFEVPGDNTPIQFYIKNVKKFFSVLNKNFSKTSNKLTQKNLKYIPLTSLEEIQNSKHYTAIPKTAKFKLIGIELCEGSIIDARLELENDDAYFYFEIISPVSILHYTRKSSHRDYLEFSHYVRKKNDIIYNNDQLKTLKVRLIDVLDYHPSLGNNYVPDDITYNFPSKEDANDANVNKRRVYKIINNTKLQHVLDLRAYTDALGLFSNEANGLFQIEGQADFFIHPFSFPRTAFYYLKKVSPFVRYSRLDNDEDFLTATPNNVGIYNFNESKLQLLQRSNLEMGLDVNIINFRFFKESPFWMSLRSPLTYHVTPIKTGVNVENINFKSLGYGIAADIELKRYNNFGLNLGYELKGYSYLGEYSSNMLQEPSYLKTQAVKAEIFFYPNDKKSQSIFLRMKSIRDVSTGRASFFQLQFGYKFTIGITPVKSQ</sequence>
<feature type="chain" id="PRO_5046156124" description="Outer membrane protein beta-barrel domain-containing protein" evidence="1">
    <location>
        <begin position="19"/>
        <end position="497"/>
    </location>
</feature>
<comment type="caution">
    <text evidence="2">The sequence shown here is derived from an EMBL/GenBank/DDBJ whole genome shotgun (WGS) entry which is preliminary data.</text>
</comment>
<protein>
    <recommendedName>
        <fullName evidence="4">Outer membrane protein beta-barrel domain-containing protein</fullName>
    </recommendedName>
</protein>
<feature type="signal peptide" evidence="1">
    <location>
        <begin position="1"/>
        <end position="18"/>
    </location>
</feature>
<dbReference type="EMBL" id="JAUOEK010000101">
    <property type="protein sequence ID" value="MDO5969923.1"/>
    <property type="molecule type" value="Genomic_DNA"/>
</dbReference>
<proteinExistence type="predicted"/>
<accession>A0ABT8WA24</accession>
<evidence type="ECO:0000313" key="3">
    <source>
        <dbReference type="Proteomes" id="UP001176883"/>
    </source>
</evidence>
<gene>
    <name evidence="2" type="ORF">Q4Q35_08885</name>
</gene>
<dbReference type="RefSeq" id="WP_303277616.1">
    <property type="nucleotide sequence ID" value="NZ_JAUOEK010000101.1"/>
</dbReference>
<keyword evidence="1" id="KW-0732">Signal</keyword>
<evidence type="ECO:0000313" key="2">
    <source>
        <dbReference type="EMBL" id="MDO5969923.1"/>
    </source>
</evidence>
<evidence type="ECO:0008006" key="4">
    <source>
        <dbReference type="Google" id="ProtNLM"/>
    </source>
</evidence>
<keyword evidence="3" id="KW-1185">Reference proteome</keyword>
<organism evidence="2 3">
    <name type="scientific">Flavivirga aquimarina</name>
    <dbReference type="NCBI Taxonomy" id="2027862"/>
    <lineage>
        <taxon>Bacteria</taxon>
        <taxon>Pseudomonadati</taxon>
        <taxon>Bacteroidota</taxon>
        <taxon>Flavobacteriia</taxon>
        <taxon>Flavobacteriales</taxon>
        <taxon>Flavobacteriaceae</taxon>
        <taxon>Flavivirga</taxon>
    </lineage>
</organism>
<name>A0ABT8WA24_9FLAO</name>